<dbReference type="EMBL" id="QUMQ01000001">
    <property type="protein sequence ID" value="REF99195.1"/>
    <property type="molecule type" value="Genomic_DNA"/>
</dbReference>
<organism evidence="2 3">
    <name type="scientific">Asanoa ferruginea</name>
    <dbReference type="NCBI Taxonomy" id="53367"/>
    <lineage>
        <taxon>Bacteria</taxon>
        <taxon>Bacillati</taxon>
        <taxon>Actinomycetota</taxon>
        <taxon>Actinomycetes</taxon>
        <taxon>Micromonosporales</taxon>
        <taxon>Micromonosporaceae</taxon>
        <taxon>Asanoa</taxon>
    </lineage>
</organism>
<feature type="signal peptide" evidence="1">
    <location>
        <begin position="1"/>
        <end position="25"/>
    </location>
</feature>
<reference evidence="2 3" key="1">
    <citation type="submission" date="2018-08" db="EMBL/GenBank/DDBJ databases">
        <title>Sequencing the genomes of 1000 actinobacteria strains.</title>
        <authorList>
            <person name="Klenk H.-P."/>
        </authorList>
    </citation>
    <scope>NUCLEOTIDE SEQUENCE [LARGE SCALE GENOMIC DNA]</scope>
    <source>
        <strain evidence="2 3">DSM 44099</strain>
    </source>
</reference>
<name>A0A3D9ZPL1_9ACTN</name>
<evidence type="ECO:0000313" key="2">
    <source>
        <dbReference type="EMBL" id="REF99195.1"/>
    </source>
</evidence>
<keyword evidence="1" id="KW-0732">Signal</keyword>
<gene>
    <name evidence="2" type="ORF">DFJ67_5222</name>
</gene>
<evidence type="ECO:0000313" key="3">
    <source>
        <dbReference type="Proteomes" id="UP000256913"/>
    </source>
</evidence>
<sequence>MRVKRAVLGTAVAIIASFGLSVVSASPAAADAGIWRAFGNTNPISSSASLWRCGATKTITTNVVAQGCAIRAAGGANYAQIAMIVRNNRSSLFGAGVTMWGDTTDSTPFLIICNASGVAANSWSVCFSNTFQSSAAVQMFDGSVNGVYVADSPWV</sequence>
<protein>
    <recommendedName>
        <fullName evidence="4">Secreted protein</fullName>
    </recommendedName>
</protein>
<evidence type="ECO:0000256" key="1">
    <source>
        <dbReference type="SAM" id="SignalP"/>
    </source>
</evidence>
<feature type="chain" id="PRO_5039510703" description="Secreted protein" evidence="1">
    <location>
        <begin position="26"/>
        <end position="155"/>
    </location>
</feature>
<dbReference type="AlphaFoldDB" id="A0A3D9ZPL1"/>
<proteinExistence type="predicted"/>
<evidence type="ECO:0008006" key="4">
    <source>
        <dbReference type="Google" id="ProtNLM"/>
    </source>
</evidence>
<dbReference type="Proteomes" id="UP000256913">
    <property type="component" value="Unassembled WGS sequence"/>
</dbReference>
<keyword evidence="3" id="KW-1185">Reference proteome</keyword>
<comment type="caution">
    <text evidence="2">The sequence shown here is derived from an EMBL/GenBank/DDBJ whole genome shotgun (WGS) entry which is preliminary data.</text>
</comment>
<accession>A0A3D9ZPL1</accession>